<protein>
    <submittedName>
        <fullName evidence="2">Uncharacterized protein</fullName>
    </submittedName>
</protein>
<accession>A0A427XS86</accession>
<gene>
    <name evidence="2" type="ORF">EHS24_007868</name>
</gene>
<dbReference type="OrthoDB" id="10655181at2759"/>
<evidence type="ECO:0000256" key="1">
    <source>
        <dbReference type="SAM" id="MobiDB-lite"/>
    </source>
</evidence>
<sequence length="254" mass="28428">MAFPEHVKRFPRDNWDGVMFTYPPIPRGLLDSKARWAARTASLRWQAALDAGDAGTLDAVDFTVAVFDVACNIKDYMRDVGVQRGGRITKPEDWRAFTDRVIAHAYRLGCSAVSARFPEFSVPSLDAVRNFARGAMDCVFEEGIDSWGRVYRSGYDEVRFTDRYMPHLDQLPLRAFTVVDHTLDGDPAADDRRLVLLLDGRDNVVRQYRGRHDRGDDDANLPASPWPTTPTTVASPTVDVATASKDNETTADDD</sequence>
<feature type="region of interest" description="Disordered" evidence="1">
    <location>
        <begin position="208"/>
        <end position="254"/>
    </location>
</feature>
<reference evidence="2 3" key="1">
    <citation type="submission" date="2018-11" db="EMBL/GenBank/DDBJ databases">
        <title>Genome sequence of Apiotrichum porosum DSM 27194.</title>
        <authorList>
            <person name="Aliyu H."/>
            <person name="Gorte O."/>
            <person name="Ochsenreither K."/>
        </authorList>
    </citation>
    <scope>NUCLEOTIDE SEQUENCE [LARGE SCALE GENOMIC DNA]</scope>
    <source>
        <strain evidence="2 3">DSM 27194</strain>
    </source>
</reference>
<comment type="caution">
    <text evidence="2">The sequence shown here is derived from an EMBL/GenBank/DDBJ whole genome shotgun (WGS) entry which is preliminary data.</text>
</comment>
<evidence type="ECO:0000313" key="2">
    <source>
        <dbReference type="EMBL" id="RSH81685.1"/>
    </source>
</evidence>
<evidence type="ECO:0000313" key="3">
    <source>
        <dbReference type="Proteomes" id="UP000279236"/>
    </source>
</evidence>
<feature type="compositionally biased region" description="Low complexity" evidence="1">
    <location>
        <begin position="229"/>
        <end position="244"/>
    </location>
</feature>
<dbReference type="AlphaFoldDB" id="A0A427XS86"/>
<dbReference type="STRING" id="105984.A0A427XS86"/>
<organism evidence="2 3">
    <name type="scientific">Apiotrichum porosum</name>
    <dbReference type="NCBI Taxonomy" id="105984"/>
    <lineage>
        <taxon>Eukaryota</taxon>
        <taxon>Fungi</taxon>
        <taxon>Dikarya</taxon>
        <taxon>Basidiomycota</taxon>
        <taxon>Agaricomycotina</taxon>
        <taxon>Tremellomycetes</taxon>
        <taxon>Trichosporonales</taxon>
        <taxon>Trichosporonaceae</taxon>
        <taxon>Apiotrichum</taxon>
    </lineage>
</organism>
<dbReference type="EMBL" id="RSCE01000006">
    <property type="protein sequence ID" value="RSH81685.1"/>
    <property type="molecule type" value="Genomic_DNA"/>
</dbReference>
<dbReference type="GeneID" id="39592411"/>
<dbReference type="RefSeq" id="XP_028476140.1">
    <property type="nucleotide sequence ID" value="XM_028623207.1"/>
</dbReference>
<keyword evidence="3" id="KW-1185">Reference proteome</keyword>
<dbReference type="Proteomes" id="UP000279236">
    <property type="component" value="Unassembled WGS sequence"/>
</dbReference>
<name>A0A427XS86_9TREE</name>
<proteinExistence type="predicted"/>